<dbReference type="HOGENOM" id="CLU_157095_1_0_10"/>
<feature type="region of interest" description="Disordered" evidence="1">
    <location>
        <begin position="64"/>
        <end position="93"/>
    </location>
</feature>
<keyword evidence="2" id="KW-0812">Transmembrane</keyword>
<dbReference type="AlphaFoldDB" id="F0SBB6"/>
<keyword evidence="2" id="KW-1133">Transmembrane helix</keyword>
<dbReference type="Pfam" id="PF16118">
    <property type="entry name" value="DUF4834"/>
    <property type="match status" value="1"/>
</dbReference>
<keyword evidence="2" id="KW-0472">Membrane</keyword>
<proteinExistence type="predicted"/>
<dbReference type="OrthoDB" id="799376at2"/>
<dbReference type="eggNOG" id="ENOG5033BTT">
    <property type="taxonomic scope" value="Bacteria"/>
</dbReference>
<name>F0SBB6_PSESL</name>
<evidence type="ECO:0000313" key="4">
    <source>
        <dbReference type="Proteomes" id="UP000000310"/>
    </source>
</evidence>
<sequence length="102" mass="11633">MGGLLKFLLIVISILYLIRVLARIFLPFLFKKAMNKMQEKMNKQYEGNGGGGFQYREYHFGGPNNSQSKPEGKITVDYIPPSQNKNPNLDKGGEFVDFEEVK</sequence>
<protein>
    <recommendedName>
        <fullName evidence="5">DUF4834 domain-containing protein</fullName>
    </recommendedName>
</protein>
<organism evidence="3 4">
    <name type="scientific">Pseudopedobacter saltans (strain ATCC 51119 / DSM 12145 / JCM 21818 / CCUG 39354 / LMG 10337 / NBRC 100064 / NCIMB 13643)</name>
    <name type="common">Pedobacter saltans</name>
    <dbReference type="NCBI Taxonomy" id="762903"/>
    <lineage>
        <taxon>Bacteria</taxon>
        <taxon>Pseudomonadati</taxon>
        <taxon>Bacteroidota</taxon>
        <taxon>Sphingobacteriia</taxon>
        <taxon>Sphingobacteriales</taxon>
        <taxon>Sphingobacteriaceae</taxon>
        <taxon>Pseudopedobacter</taxon>
    </lineage>
</organism>
<feature type="transmembrane region" description="Helical" evidence="2">
    <location>
        <begin position="6"/>
        <end position="30"/>
    </location>
</feature>
<gene>
    <name evidence="3" type="ordered locus">Pedsa_3207</name>
</gene>
<dbReference type="Proteomes" id="UP000000310">
    <property type="component" value="Chromosome"/>
</dbReference>
<dbReference type="STRING" id="762903.Pedsa_3207"/>
<reference evidence="4" key="2">
    <citation type="submission" date="2011-02" db="EMBL/GenBank/DDBJ databases">
        <title>The complete genome of Pedobacter saltans DSM 12145.</title>
        <authorList>
            <consortium name="US DOE Joint Genome Institute (JGI-PGF)"/>
            <person name="Lucas S."/>
            <person name="Copeland A."/>
            <person name="Lapidus A."/>
            <person name="Bruce D."/>
            <person name="Goodwin L."/>
            <person name="Pitluck S."/>
            <person name="Kyrpides N."/>
            <person name="Mavromatis K."/>
            <person name="Pagani I."/>
            <person name="Ivanova N."/>
            <person name="Ovchinnikova G."/>
            <person name="Lu M."/>
            <person name="Detter J.C."/>
            <person name="Han C."/>
            <person name="Land M."/>
            <person name="Hauser L."/>
            <person name="Markowitz V."/>
            <person name="Cheng J.-F."/>
            <person name="Hugenholtz P."/>
            <person name="Woyke T."/>
            <person name="Wu D."/>
            <person name="Tindall B."/>
            <person name="Pomrenke H.G."/>
            <person name="Brambilla E."/>
            <person name="Klenk H.-P."/>
            <person name="Eisen J.A."/>
        </authorList>
    </citation>
    <scope>NUCLEOTIDE SEQUENCE [LARGE SCALE GENOMIC DNA]</scope>
    <source>
        <strain evidence="4">ATCC 51119 / DSM 12145 / JCM 21818 / LMG 10337 / NBRC 100064 / NCIMB 13643</strain>
    </source>
</reference>
<dbReference type="InterPro" id="IPR032272">
    <property type="entry name" value="DUF4834"/>
</dbReference>
<dbReference type="KEGG" id="psn:Pedsa_3207"/>
<dbReference type="EMBL" id="CP002545">
    <property type="protein sequence ID" value="ADY53743.1"/>
    <property type="molecule type" value="Genomic_DNA"/>
</dbReference>
<evidence type="ECO:0000313" key="3">
    <source>
        <dbReference type="EMBL" id="ADY53743.1"/>
    </source>
</evidence>
<evidence type="ECO:0000256" key="1">
    <source>
        <dbReference type="SAM" id="MobiDB-lite"/>
    </source>
</evidence>
<reference evidence="3 4" key="1">
    <citation type="journal article" date="2011" name="Stand. Genomic Sci.">
        <title>Complete genome sequence of the gliding, heparinolytic Pedobacter saltans type strain (113).</title>
        <authorList>
            <person name="Liolios K."/>
            <person name="Sikorski J."/>
            <person name="Lu M."/>
            <person name="Nolan M."/>
            <person name="Lapidus A."/>
            <person name="Lucas S."/>
            <person name="Hammon N."/>
            <person name="Deshpande S."/>
            <person name="Cheng J.F."/>
            <person name="Tapia R."/>
            <person name="Han C."/>
            <person name="Goodwin L."/>
            <person name="Pitluck S."/>
            <person name="Huntemann M."/>
            <person name="Ivanova N."/>
            <person name="Pagani I."/>
            <person name="Mavromatis K."/>
            <person name="Ovchinikova G."/>
            <person name="Pati A."/>
            <person name="Chen A."/>
            <person name="Palaniappan K."/>
            <person name="Land M."/>
            <person name="Hauser L."/>
            <person name="Brambilla E.M."/>
            <person name="Kotsyurbenko O."/>
            <person name="Rohde M."/>
            <person name="Tindall B.J."/>
            <person name="Abt B."/>
            <person name="Goker M."/>
            <person name="Detter J.C."/>
            <person name="Woyke T."/>
            <person name="Bristow J."/>
            <person name="Eisen J.A."/>
            <person name="Markowitz V."/>
            <person name="Hugenholtz P."/>
            <person name="Klenk H.P."/>
            <person name="Kyrpides N.C."/>
        </authorList>
    </citation>
    <scope>NUCLEOTIDE SEQUENCE [LARGE SCALE GENOMIC DNA]</scope>
    <source>
        <strain evidence="4">ATCC 51119 / DSM 12145 / JCM 21818 / LMG 10337 / NBRC 100064 / NCIMB 13643</strain>
    </source>
</reference>
<evidence type="ECO:0008006" key="5">
    <source>
        <dbReference type="Google" id="ProtNLM"/>
    </source>
</evidence>
<keyword evidence="4" id="KW-1185">Reference proteome</keyword>
<dbReference type="RefSeq" id="WP_013634228.1">
    <property type="nucleotide sequence ID" value="NC_015177.1"/>
</dbReference>
<accession>F0SBB6</accession>
<evidence type="ECO:0000256" key="2">
    <source>
        <dbReference type="SAM" id="Phobius"/>
    </source>
</evidence>